<comment type="caution">
    <text evidence="3">The sequence shown here is derived from an EMBL/GenBank/DDBJ whole genome shotgun (WGS) entry which is preliminary data.</text>
</comment>
<dbReference type="InterPro" id="IPR036526">
    <property type="entry name" value="C-N_Hydrolase_sf"/>
</dbReference>
<accession>A0ABV5AJ62</accession>
<dbReference type="Gene3D" id="3.60.110.10">
    <property type="entry name" value="Carbon-nitrogen hydrolase"/>
    <property type="match status" value="1"/>
</dbReference>
<evidence type="ECO:0000313" key="4">
    <source>
        <dbReference type="Proteomes" id="UP001579974"/>
    </source>
</evidence>
<dbReference type="SUPFAM" id="SSF56317">
    <property type="entry name" value="Carbon-nitrogen hydrolase"/>
    <property type="match status" value="1"/>
</dbReference>
<name>A0ABV5AJ62_9BACL</name>
<dbReference type="PROSITE" id="PS50263">
    <property type="entry name" value="CN_HYDROLASE"/>
    <property type="match status" value="1"/>
</dbReference>
<organism evidence="3 4">
    <name type="scientific">Alicyclobacillus fastidiosus</name>
    <dbReference type="NCBI Taxonomy" id="392011"/>
    <lineage>
        <taxon>Bacteria</taxon>
        <taxon>Bacillati</taxon>
        <taxon>Bacillota</taxon>
        <taxon>Bacilli</taxon>
        <taxon>Bacillales</taxon>
        <taxon>Alicyclobacillaceae</taxon>
        <taxon>Alicyclobacillus</taxon>
    </lineage>
</organism>
<gene>
    <name evidence="3" type="ORF">KKP3000_000878</name>
</gene>
<keyword evidence="4" id="KW-1185">Reference proteome</keyword>
<feature type="domain" description="CN hydrolase" evidence="2">
    <location>
        <begin position="5"/>
        <end position="251"/>
    </location>
</feature>
<dbReference type="RefSeq" id="WP_275476096.1">
    <property type="nucleotide sequence ID" value="NZ_CP162940.1"/>
</dbReference>
<proteinExistence type="predicted"/>
<dbReference type="Pfam" id="PF00795">
    <property type="entry name" value="CN_hydrolase"/>
    <property type="match status" value="1"/>
</dbReference>
<reference evidence="3 4" key="1">
    <citation type="journal article" date="2024" name="Int. J. Mol. Sci.">
        <title>Exploration of Alicyclobacillus spp. Genome in Search of Antibiotic Resistance.</title>
        <authorList>
            <person name="Bucka-Kolendo J."/>
            <person name="Kiousi D.E."/>
            <person name="Dekowska A."/>
            <person name="Mikolajczuk-Szczyrba A."/>
            <person name="Karadedos D.M."/>
            <person name="Michael P."/>
            <person name="Galanis A."/>
            <person name="Sokolowska B."/>
        </authorList>
    </citation>
    <scope>NUCLEOTIDE SEQUENCE [LARGE SCALE GENOMIC DNA]</scope>
    <source>
        <strain evidence="3 4">KKP 3000</strain>
    </source>
</reference>
<protein>
    <submittedName>
        <fullName evidence="3">Nitrilase-related carbon-nitrogen hydrolase</fullName>
    </submittedName>
</protein>
<dbReference type="PANTHER" id="PTHR43674">
    <property type="entry name" value="NITRILASE C965.09-RELATED"/>
    <property type="match status" value="1"/>
</dbReference>
<dbReference type="InterPro" id="IPR003010">
    <property type="entry name" value="C-N_Hydrolase"/>
</dbReference>
<keyword evidence="1 3" id="KW-0378">Hydrolase</keyword>
<dbReference type="EMBL" id="JBDXSU010000016">
    <property type="protein sequence ID" value="MFB5192085.1"/>
    <property type="molecule type" value="Genomic_DNA"/>
</dbReference>
<dbReference type="GO" id="GO:0016787">
    <property type="term" value="F:hydrolase activity"/>
    <property type="evidence" value="ECO:0007669"/>
    <property type="project" value="UniProtKB-KW"/>
</dbReference>
<evidence type="ECO:0000259" key="2">
    <source>
        <dbReference type="PROSITE" id="PS50263"/>
    </source>
</evidence>
<evidence type="ECO:0000256" key="1">
    <source>
        <dbReference type="ARBA" id="ARBA00022801"/>
    </source>
</evidence>
<evidence type="ECO:0000313" key="3">
    <source>
        <dbReference type="EMBL" id="MFB5192085.1"/>
    </source>
</evidence>
<dbReference type="PANTHER" id="PTHR43674:SF2">
    <property type="entry name" value="BETA-UREIDOPROPIONASE"/>
    <property type="match status" value="1"/>
</dbReference>
<dbReference type="InterPro" id="IPR050345">
    <property type="entry name" value="Aliph_Amidase/BUP"/>
</dbReference>
<dbReference type="CDD" id="cd07586">
    <property type="entry name" value="nitrilase_8"/>
    <property type="match status" value="1"/>
</dbReference>
<sequence length="282" mass="31599">MSHVQTIAVAQISPKLGDVAANLTVHHQYIEQAREQGAQVVVFPELGLTGYLLQDLTLEVARRLDDPDIVSIVDASSDIDIVFSFIEESAEHFLYISSVYASQGQVVHVHRKVYLPTYGMFDERRYATQGSRVEPFIARGSSAGMMICEDAWHVSVPYLLTMQGATALYVPASSPGRNVMDEHDFGSHTFWRQLLQMYAQLFGVHVVFANRVGYEDGVHFYGGSGVVGPDGRWIAQAGVGQEELIVAQVDGRDVRRARYTTPLLRDERLEIMERHLPFIDRD</sequence>
<dbReference type="Proteomes" id="UP001579974">
    <property type="component" value="Unassembled WGS sequence"/>
</dbReference>